<dbReference type="AlphaFoldDB" id="A0A8J3RHT2"/>
<feature type="region of interest" description="Disordered" evidence="5">
    <location>
        <begin position="149"/>
        <end position="171"/>
    </location>
</feature>
<evidence type="ECO:0000256" key="6">
    <source>
        <dbReference type="SAM" id="Phobius"/>
    </source>
</evidence>
<keyword evidence="2 6" id="KW-0812">Transmembrane</keyword>
<feature type="compositionally biased region" description="Acidic residues" evidence="5">
    <location>
        <begin position="153"/>
        <end position="165"/>
    </location>
</feature>
<comment type="subcellular location">
    <subcellularLocation>
        <location evidence="1">Membrane</location>
        <topology evidence="1">Multi-pass membrane protein</topology>
    </subcellularLocation>
</comment>
<dbReference type="Pfam" id="PF07291">
    <property type="entry name" value="MauE"/>
    <property type="match status" value="1"/>
</dbReference>
<gene>
    <name evidence="8" type="ORF">Plo01_05260</name>
</gene>
<dbReference type="GO" id="GO:0030416">
    <property type="term" value="P:methylamine metabolic process"/>
    <property type="evidence" value="ECO:0007669"/>
    <property type="project" value="InterPro"/>
</dbReference>
<proteinExistence type="predicted"/>
<feature type="domain" description="Methylamine utilisation protein MauE" evidence="7">
    <location>
        <begin position="3"/>
        <end position="132"/>
    </location>
</feature>
<evidence type="ECO:0000256" key="3">
    <source>
        <dbReference type="ARBA" id="ARBA00022989"/>
    </source>
</evidence>
<evidence type="ECO:0000256" key="1">
    <source>
        <dbReference type="ARBA" id="ARBA00004141"/>
    </source>
</evidence>
<feature type="transmembrane region" description="Helical" evidence="6">
    <location>
        <begin position="68"/>
        <end position="89"/>
    </location>
</feature>
<accession>A0A8J3RHT2</accession>
<dbReference type="Proteomes" id="UP000616724">
    <property type="component" value="Unassembled WGS sequence"/>
</dbReference>
<organism evidence="8 9">
    <name type="scientific">Planobispora longispora</name>
    <dbReference type="NCBI Taxonomy" id="28887"/>
    <lineage>
        <taxon>Bacteria</taxon>
        <taxon>Bacillati</taxon>
        <taxon>Actinomycetota</taxon>
        <taxon>Actinomycetes</taxon>
        <taxon>Streptosporangiales</taxon>
        <taxon>Streptosporangiaceae</taxon>
        <taxon>Planobispora</taxon>
    </lineage>
</organism>
<keyword evidence="9" id="KW-1185">Reference proteome</keyword>
<evidence type="ECO:0000313" key="9">
    <source>
        <dbReference type="Proteomes" id="UP000616724"/>
    </source>
</evidence>
<dbReference type="InterPro" id="IPR009908">
    <property type="entry name" value="Methylamine_util_MauE"/>
</dbReference>
<dbReference type="EMBL" id="BOOH01000004">
    <property type="protein sequence ID" value="GIH74097.1"/>
    <property type="molecule type" value="Genomic_DNA"/>
</dbReference>
<evidence type="ECO:0000256" key="2">
    <source>
        <dbReference type="ARBA" id="ARBA00022692"/>
    </source>
</evidence>
<sequence>MTTVSRLVLAAVLIIAGWGKIGAPVLSVEAVKAYQLLPESVATAVGYGLPILEIVVGILLVVGLLTRVAGIVSALLMLAFVIGIASAWARGLRIDCGCFGGGGQLAAGESPTYLIDILRDFGLFALGVIIAWFPPGRLALDSVLGLTPGRESDEYDDDPESDDELGEGKDD</sequence>
<evidence type="ECO:0000313" key="8">
    <source>
        <dbReference type="EMBL" id="GIH74097.1"/>
    </source>
</evidence>
<comment type="caution">
    <text evidence="8">The sequence shown here is derived from an EMBL/GenBank/DDBJ whole genome shotgun (WGS) entry which is preliminary data.</text>
</comment>
<keyword evidence="3 6" id="KW-1133">Transmembrane helix</keyword>
<reference evidence="8 9" key="1">
    <citation type="submission" date="2021-01" db="EMBL/GenBank/DDBJ databases">
        <title>Whole genome shotgun sequence of Planobispora longispora NBRC 13918.</title>
        <authorList>
            <person name="Komaki H."/>
            <person name="Tamura T."/>
        </authorList>
    </citation>
    <scope>NUCLEOTIDE SEQUENCE [LARGE SCALE GENOMIC DNA]</scope>
    <source>
        <strain evidence="8 9">NBRC 13918</strain>
    </source>
</reference>
<keyword evidence="4 6" id="KW-0472">Membrane</keyword>
<dbReference type="GO" id="GO:0016020">
    <property type="term" value="C:membrane"/>
    <property type="evidence" value="ECO:0007669"/>
    <property type="project" value="UniProtKB-SubCell"/>
</dbReference>
<name>A0A8J3RHT2_9ACTN</name>
<evidence type="ECO:0000259" key="7">
    <source>
        <dbReference type="Pfam" id="PF07291"/>
    </source>
</evidence>
<dbReference type="UniPathway" id="UPA00895"/>
<dbReference type="RefSeq" id="WP_239315819.1">
    <property type="nucleotide sequence ID" value="NZ_BOOH01000004.1"/>
</dbReference>
<feature type="transmembrane region" description="Helical" evidence="6">
    <location>
        <begin position="40"/>
        <end position="61"/>
    </location>
</feature>
<evidence type="ECO:0000256" key="4">
    <source>
        <dbReference type="ARBA" id="ARBA00023136"/>
    </source>
</evidence>
<evidence type="ECO:0000256" key="5">
    <source>
        <dbReference type="SAM" id="MobiDB-lite"/>
    </source>
</evidence>
<protein>
    <recommendedName>
        <fullName evidence="7">Methylamine utilisation protein MauE domain-containing protein</fullName>
    </recommendedName>
</protein>